<dbReference type="Proteomes" id="UP000548476">
    <property type="component" value="Unassembled WGS sequence"/>
</dbReference>
<proteinExistence type="predicted"/>
<evidence type="ECO:0000313" key="1">
    <source>
        <dbReference type="EMBL" id="MBB6036950.1"/>
    </source>
</evidence>
<name>A0A841FYA5_9ACTN</name>
<dbReference type="EMBL" id="JACHGT010000010">
    <property type="protein sequence ID" value="MBB6036950.1"/>
    <property type="molecule type" value="Genomic_DNA"/>
</dbReference>
<organism evidence="1 2">
    <name type="scientific">Phytomonospora endophytica</name>
    <dbReference type="NCBI Taxonomy" id="714109"/>
    <lineage>
        <taxon>Bacteria</taxon>
        <taxon>Bacillati</taxon>
        <taxon>Actinomycetota</taxon>
        <taxon>Actinomycetes</taxon>
        <taxon>Micromonosporales</taxon>
        <taxon>Micromonosporaceae</taxon>
        <taxon>Phytomonospora</taxon>
    </lineage>
</organism>
<evidence type="ECO:0000313" key="2">
    <source>
        <dbReference type="Proteomes" id="UP000548476"/>
    </source>
</evidence>
<evidence type="ECO:0008006" key="3">
    <source>
        <dbReference type="Google" id="ProtNLM"/>
    </source>
</evidence>
<keyword evidence="2" id="KW-1185">Reference proteome</keyword>
<dbReference type="Pfam" id="PF14430">
    <property type="entry name" value="Imm1"/>
    <property type="match status" value="1"/>
</dbReference>
<dbReference type="InterPro" id="IPR025680">
    <property type="entry name" value="DddI"/>
</dbReference>
<reference evidence="1 2" key="1">
    <citation type="submission" date="2020-08" db="EMBL/GenBank/DDBJ databases">
        <title>Genomic Encyclopedia of Type Strains, Phase IV (KMG-IV): sequencing the most valuable type-strain genomes for metagenomic binning, comparative biology and taxonomic classification.</title>
        <authorList>
            <person name="Goeker M."/>
        </authorList>
    </citation>
    <scope>NUCLEOTIDE SEQUENCE [LARGE SCALE GENOMIC DNA]</scope>
    <source>
        <strain evidence="1 2">YIM 65646</strain>
    </source>
</reference>
<accession>A0A841FYA5</accession>
<dbReference type="AlphaFoldDB" id="A0A841FYA5"/>
<gene>
    <name evidence="1" type="ORF">HNR73_004823</name>
</gene>
<protein>
    <recommendedName>
        <fullName evidence="3">Immunity protein Imm1</fullName>
    </recommendedName>
</protein>
<dbReference type="RefSeq" id="WP_184789775.1">
    <property type="nucleotide sequence ID" value="NZ_BONT01000056.1"/>
</dbReference>
<comment type="caution">
    <text evidence="1">The sequence shown here is derived from an EMBL/GenBank/DDBJ whole genome shotgun (WGS) entry which is preliminary data.</text>
</comment>
<sequence length="143" mass="15874">MLLIHPPVNGRGIRVHRQEDVEDTLRTIIALCPPSAQLTLWWYDGEDLNGRMLIGVNGPGNTGGLKYCAEDGDTWIPVNRGPDEVLFSDGHAQLDYEGSVPMETVIAAAFAFAEGVGARPATLEWQEDWRVWDSDEEYARHAP</sequence>